<keyword evidence="2" id="KW-1185">Reference proteome</keyword>
<name>A0AAP0PE55_9MAGN</name>
<dbReference type="InterPro" id="IPR032914">
    <property type="entry name" value="Vam6/VPS39/TRAP1"/>
</dbReference>
<dbReference type="GO" id="GO:0016020">
    <property type="term" value="C:membrane"/>
    <property type="evidence" value="ECO:0007669"/>
    <property type="project" value="TreeGrafter"/>
</dbReference>
<sequence>MLGYARIRYQQWLIEDQDSEFHTLYALSLATSAPESVDNDVTLEKPDASARSRKKEISDSEECATFRSTVRERLQLFLQSSDLNDPEEVLQLVEGSELGVEKKTWAGNVGSTDFGLCNLELVLFFFSCRFRKLEDSEAAEQYCAEISRPDAYMQLLDMYLDPQNGIGAYV</sequence>
<dbReference type="GO" id="GO:0034058">
    <property type="term" value="P:endosomal vesicle fusion"/>
    <property type="evidence" value="ECO:0007669"/>
    <property type="project" value="TreeGrafter"/>
</dbReference>
<accession>A0AAP0PE55</accession>
<proteinExistence type="predicted"/>
<protein>
    <submittedName>
        <fullName evidence="1">Uncharacterized protein</fullName>
    </submittedName>
</protein>
<dbReference type="PANTHER" id="PTHR12894">
    <property type="entry name" value="CNH DOMAIN CONTAINING"/>
    <property type="match status" value="1"/>
</dbReference>
<dbReference type="Proteomes" id="UP001417504">
    <property type="component" value="Unassembled WGS sequence"/>
</dbReference>
<dbReference type="GO" id="GO:0005737">
    <property type="term" value="C:cytoplasm"/>
    <property type="evidence" value="ECO:0007669"/>
    <property type="project" value="TreeGrafter"/>
</dbReference>
<dbReference type="AlphaFoldDB" id="A0AAP0PE55"/>
<organism evidence="1 2">
    <name type="scientific">Stephania japonica</name>
    <dbReference type="NCBI Taxonomy" id="461633"/>
    <lineage>
        <taxon>Eukaryota</taxon>
        <taxon>Viridiplantae</taxon>
        <taxon>Streptophyta</taxon>
        <taxon>Embryophyta</taxon>
        <taxon>Tracheophyta</taxon>
        <taxon>Spermatophyta</taxon>
        <taxon>Magnoliopsida</taxon>
        <taxon>Ranunculales</taxon>
        <taxon>Menispermaceae</taxon>
        <taxon>Menispermoideae</taxon>
        <taxon>Cissampelideae</taxon>
        <taxon>Stephania</taxon>
    </lineage>
</organism>
<evidence type="ECO:0000313" key="1">
    <source>
        <dbReference type="EMBL" id="KAK9137501.1"/>
    </source>
</evidence>
<gene>
    <name evidence="1" type="ORF">Sjap_008095</name>
</gene>
<comment type="caution">
    <text evidence="1">The sequence shown here is derived from an EMBL/GenBank/DDBJ whole genome shotgun (WGS) entry which is preliminary data.</text>
</comment>
<dbReference type="EMBL" id="JBBNAE010000003">
    <property type="protein sequence ID" value="KAK9137501.1"/>
    <property type="molecule type" value="Genomic_DNA"/>
</dbReference>
<reference evidence="1 2" key="1">
    <citation type="submission" date="2024-01" db="EMBL/GenBank/DDBJ databases">
        <title>Genome assemblies of Stephania.</title>
        <authorList>
            <person name="Yang L."/>
        </authorList>
    </citation>
    <scope>NUCLEOTIDE SEQUENCE [LARGE SCALE GENOMIC DNA]</scope>
    <source>
        <strain evidence="1">QJT</strain>
        <tissue evidence="1">Leaf</tissue>
    </source>
</reference>
<dbReference type="GO" id="GO:0006914">
    <property type="term" value="P:autophagy"/>
    <property type="evidence" value="ECO:0007669"/>
    <property type="project" value="TreeGrafter"/>
</dbReference>
<dbReference type="PANTHER" id="PTHR12894:SF43">
    <property type="entry name" value="VACUOLAR SORTING PROTEIN 3"/>
    <property type="match status" value="1"/>
</dbReference>
<evidence type="ECO:0000313" key="2">
    <source>
        <dbReference type="Proteomes" id="UP001417504"/>
    </source>
</evidence>